<reference evidence="2 3" key="1">
    <citation type="submission" date="2020-08" db="EMBL/GenBank/DDBJ databases">
        <authorList>
            <person name="Liu C."/>
            <person name="Sun Q."/>
        </authorList>
    </citation>
    <scope>NUCLEOTIDE SEQUENCE [LARGE SCALE GENOMIC DNA]</scope>
    <source>
        <strain evidence="2 3">NSJ-59</strain>
    </source>
</reference>
<dbReference type="InterPro" id="IPR018580">
    <property type="entry name" value="Uncharacterised_YfhO"/>
</dbReference>
<keyword evidence="1" id="KW-0812">Transmembrane</keyword>
<dbReference type="RefSeq" id="WP_186504382.1">
    <property type="nucleotide sequence ID" value="NZ_JACOGK010000042.1"/>
</dbReference>
<feature type="transmembrane region" description="Helical" evidence="1">
    <location>
        <begin position="305"/>
        <end position="324"/>
    </location>
</feature>
<keyword evidence="3" id="KW-1185">Reference proteome</keyword>
<feature type="transmembrane region" description="Helical" evidence="1">
    <location>
        <begin position="444"/>
        <end position="465"/>
    </location>
</feature>
<feature type="transmembrane region" description="Helical" evidence="1">
    <location>
        <begin position="86"/>
        <end position="106"/>
    </location>
</feature>
<keyword evidence="1" id="KW-1133">Transmembrane helix</keyword>
<evidence type="ECO:0000313" key="3">
    <source>
        <dbReference type="Proteomes" id="UP000606870"/>
    </source>
</evidence>
<feature type="transmembrane region" description="Helical" evidence="1">
    <location>
        <begin position="240"/>
        <end position="264"/>
    </location>
</feature>
<keyword evidence="1" id="KW-0472">Membrane</keyword>
<dbReference type="PANTHER" id="PTHR38454:SF1">
    <property type="entry name" value="INTEGRAL MEMBRANE PROTEIN"/>
    <property type="match status" value="1"/>
</dbReference>
<feature type="transmembrane region" description="Helical" evidence="1">
    <location>
        <begin position="361"/>
        <end position="381"/>
    </location>
</feature>
<accession>A0ABR6VKJ9</accession>
<evidence type="ECO:0000313" key="2">
    <source>
        <dbReference type="EMBL" id="MBC3537811.1"/>
    </source>
</evidence>
<dbReference type="Proteomes" id="UP000606870">
    <property type="component" value="Unassembled WGS sequence"/>
</dbReference>
<gene>
    <name evidence="2" type="ORF">H8J70_11230</name>
</gene>
<evidence type="ECO:0000256" key="1">
    <source>
        <dbReference type="SAM" id="Phobius"/>
    </source>
</evidence>
<feature type="transmembrane region" description="Helical" evidence="1">
    <location>
        <begin position="206"/>
        <end position="228"/>
    </location>
</feature>
<feature type="transmembrane region" description="Helical" evidence="1">
    <location>
        <begin position="113"/>
        <end position="134"/>
    </location>
</feature>
<comment type="caution">
    <text evidence="2">The sequence shown here is derived from an EMBL/GenBank/DDBJ whole genome shotgun (WGS) entry which is preliminary data.</text>
</comment>
<protein>
    <submittedName>
        <fullName evidence="2">YfhO family protein</fullName>
    </submittedName>
</protein>
<feature type="transmembrane region" description="Helical" evidence="1">
    <location>
        <begin position="167"/>
        <end position="186"/>
    </location>
</feature>
<feature type="transmembrane region" description="Helical" evidence="1">
    <location>
        <begin position="819"/>
        <end position="838"/>
    </location>
</feature>
<dbReference type="Pfam" id="PF09586">
    <property type="entry name" value="YfhO"/>
    <property type="match status" value="1"/>
</dbReference>
<feature type="transmembrane region" description="Helical" evidence="1">
    <location>
        <begin position="140"/>
        <end position="160"/>
    </location>
</feature>
<feature type="transmembrane region" description="Helical" evidence="1">
    <location>
        <begin position="336"/>
        <end position="355"/>
    </location>
</feature>
<proteinExistence type="predicted"/>
<dbReference type="EMBL" id="JACOGK010000042">
    <property type="protein sequence ID" value="MBC3537811.1"/>
    <property type="molecule type" value="Genomic_DNA"/>
</dbReference>
<dbReference type="PANTHER" id="PTHR38454">
    <property type="entry name" value="INTEGRAL MEMBRANE PROTEIN-RELATED"/>
    <property type="match status" value="1"/>
</dbReference>
<organism evidence="2 3">
    <name type="scientific">Megasphaera hominis</name>
    <dbReference type="NCBI Taxonomy" id="159836"/>
    <lineage>
        <taxon>Bacteria</taxon>
        <taxon>Bacillati</taxon>
        <taxon>Bacillota</taxon>
        <taxon>Negativicutes</taxon>
        <taxon>Veillonellales</taxon>
        <taxon>Veillonellaceae</taxon>
        <taxon>Megasphaera</taxon>
    </lineage>
</organism>
<feature type="transmembrane region" description="Helical" evidence="1">
    <location>
        <begin position="15"/>
        <end position="38"/>
    </location>
</feature>
<name>A0ABR6VKJ9_9FIRM</name>
<feature type="transmembrane region" description="Helical" evidence="1">
    <location>
        <begin position="393"/>
        <end position="412"/>
    </location>
</feature>
<feature type="transmembrane region" description="Helical" evidence="1">
    <location>
        <begin position="418"/>
        <end position="437"/>
    </location>
</feature>
<sequence>MLGIEDDRNIVSKKCLVLILLASFGITLGILLCSMYIYKIAPFGNQSFVFGDGYNQYIDFFNFFKDVLMGNNSLSYTFSNNLGGSYVGQFAYYVSSPFSLLVVFFPKDQVYDFFDVVVALKISLASATFAYFLSKRFKGKLYPGMALLFSLAYGFMSYNLHQINSIMWLDGVYMLPFMLLGVYQVIRNRKITLLAVSTSLSIIFNWYTGGINCIFVCFWLVLEWYLQFGTFSNFFKDKQILIRFMLAMSLGVLISMVLFLPAILQLRSGVGNSFDWNHFSLGKRGSIGLSLGGFYLGNFSTAEKVALFTGSLSVLGIIQLLFTAGRKMRIAAFMSLFFLVLLFHWKPFYFLFSLFKDATSFYIRYSYTGAAILLFLGALYFSHWLEQAYTKKNLLIGFLPPLFLLFMHMIKPGEHLDYVYGTATFLAVFNVVLYLIRTTGKRKILFGLLGILVLCEMGTQASLFLKDIHSPSKVAYSQYELAEENMIHELQIQDSSQYRISQTSNRQTVQKITTTPVYNEAVGFNYWGIGGYTSVPSNRQMKLLDNLGYREEHMRMNVINMPVLPADSFLGVKYILSHYPVEGLKEDKIIPAANYKKVYQNPYALPMAFVCQPDESEITGSNPFLYTNSLYSHLIGKKVSIYQPIVYQARPSENGVIYTLEGYASEEPLYGNITSNQKLKGKIKAGEFYEIPYSDWTTQSVFYIPKKATKAPKITLTTSKPQAIQEAQFYEVNLDALKAVTSEMQKREATHLAIENGNIYGYVQGRKGESLFLLVPVDKGWKILRNGKEVSPVPFADCFITIPLVDGVNEISMTYHLPGFWLGIGLSLLGIVLLIGFCRYAQKSKRNMNTTTL</sequence>